<evidence type="ECO:0000256" key="1">
    <source>
        <dbReference type="ARBA" id="ARBA00022723"/>
    </source>
</evidence>
<dbReference type="GO" id="GO:0046872">
    <property type="term" value="F:metal ion binding"/>
    <property type="evidence" value="ECO:0007669"/>
    <property type="project" value="UniProtKB-KW"/>
</dbReference>
<reference evidence="3" key="2">
    <citation type="submission" date="2025-09" db="UniProtKB">
        <authorList>
            <consortium name="Ensembl"/>
        </authorList>
    </citation>
    <scope>IDENTIFICATION</scope>
</reference>
<evidence type="ECO:0000313" key="4">
    <source>
        <dbReference type="Proteomes" id="UP000694402"/>
    </source>
</evidence>
<keyword evidence="1" id="KW-0479">Metal-binding</keyword>
<evidence type="ECO:0008006" key="5">
    <source>
        <dbReference type="Google" id="ProtNLM"/>
    </source>
</evidence>
<organism evidence="3 4">
    <name type="scientific">Oncorhynchus tshawytscha</name>
    <name type="common">Chinook salmon</name>
    <name type="synonym">Salmo tshawytscha</name>
    <dbReference type="NCBI Taxonomy" id="74940"/>
    <lineage>
        <taxon>Eukaryota</taxon>
        <taxon>Metazoa</taxon>
        <taxon>Chordata</taxon>
        <taxon>Craniata</taxon>
        <taxon>Vertebrata</taxon>
        <taxon>Euteleostomi</taxon>
        <taxon>Actinopterygii</taxon>
        <taxon>Neopterygii</taxon>
        <taxon>Teleostei</taxon>
        <taxon>Protacanthopterygii</taxon>
        <taxon>Salmoniformes</taxon>
        <taxon>Salmonidae</taxon>
        <taxon>Salmoninae</taxon>
        <taxon>Oncorhynchus</taxon>
    </lineage>
</organism>
<keyword evidence="2" id="KW-0480">Metal-thiolate cluster</keyword>
<dbReference type="SUPFAM" id="SSF57868">
    <property type="entry name" value="Metallothionein"/>
    <property type="match status" value="1"/>
</dbReference>
<accession>A0A8C8EIB2</accession>
<dbReference type="InterPro" id="IPR017854">
    <property type="entry name" value="Metalthion_dom_sf"/>
</dbReference>
<protein>
    <recommendedName>
        <fullName evidence="5">Metallothionein</fullName>
    </recommendedName>
</protein>
<reference evidence="3" key="1">
    <citation type="submission" date="2025-08" db="UniProtKB">
        <authorList>
            <consortium name="Ensembl"/>
        </authorList>
    </citation>
    <scope>IDENTIFICATION</scope>
</reference>
<dbReference type="Ensembl" id="ENSOTST00005005939.2">
    <property type="protein sequence ID" value="ENSOTSP00005005332.1"/>
    <property type="gene ID" value="ENSOTSG00005003100.2"/>
</dbReference>
<name>A0A8C8EIB2_ONCTS</name>
<evidence type="ECO:0000313" key="3">
    <source>
        <dbReference type="Ensembl" id="ENSOTSP00005005332.1"/>
    </source>
</evidence>
<keyword evidence="4" id="KW-1185">Reference proteome</keyword>
<sequence length="64" mass="7204">MVKWILVECCKTGLCNCGGSCKCSNCMHQLSERKLLRLLSLRLQQVCLRLVCRGKTCDTSWPGV</sequence>
<evidence type="ECO:0000256" key="2">
    <source>
        <dbReference type="ARBA" id="ARBA00022851"/>
    </source>
</evidence>
<dbReference type="AlphaFoldDB" id="A0A8C8EIB2"/>
<proteinExistence type="predicted"/>
<dbReference type="Proteomes" id="UP000694402">
    <property type="component" value="Unassembled WGS sequence"/>
</dbReference>